<accession>A0A9W6GN78</accession>
<reference evidence="2" key="1">
    <citation type="submission" date="2022-12" db="EMBL/GenBank/DDBJ databases">
        <title>Reference genome sequencing for broad-spectrum identification of bacterial and archaeal isolates by mass spectrometry.</title>
        <authorList>
            <person name="Sekiguchi Y."/>
            <person name="Tourlousse D.M."/>
        </authorList>
    </citation>
    <scope>NUCLEOTIDE SEQUENCE</scope>
    <source>
        <strain evidence="2">10succ1</strain>
    </source>
</reference>
<organism evidence="2 3">
    <name type="scientific">Propionigenium maris DSM 9537</name>
    <dbReference type="NCBI Taxonomy" id="1123000"/>
    <lineage>
        <taxon>Bacteria</taxon>
        <taxon>Fusobacteriati</taxon>
        <taxon>Fusobacteriota</taxon>
        <taxon>Fusobacteriia</taxon>
        <taxon>Fusobacteriales</taxon>
        <taxon>Fusobacteriaceae</taxon>
        <taxon>Propionigenium</taxon>
    </lineage>
</organism>
<evidence type="ECO:0008006" key="4">
    <source>
        <dbReference type="Google" id="ProtNLM"/>
    </source>
</evidence>
<gene>
    <name evidence="2" type="ORF">PM10SUCC1_25290</name>
</gene>
<protein>
    <recommendedName>
        <fullName evidence="4">Outer membrane protein beta-barrel domain-containing protein</fullName>
    </recommendedName>
</protein>
<proteinExistence type="predicted"/>
<sequence>MKKLVAVLFVVMSLSALAVDGHLRIGGITNSGDYNGRDTSFDSYAPTIGFEVKQSLVLLDIGAGIAYNGKTSGANMETVPAYLMARYNIIPVGIKPYLVGKVGKVLYTRDDVSGSSPDGSYYFGAGAGVEFLLFQAELLYSITKVDDDRRGSDDLKQLSMIFGIQLF</sequence>
<keyword evidence="3" id="KW-1185">Reference proteome</keyword>
<dbReference type="EMBL" id="BSDY01000012">
    <property type="protein sequence ID" value="GLI57015.1"/>
    <property type="molecule type" value="Genomic_DNA"/>
</dbReference>
<feature type="chain" id="PRO_5040942030" description="Outer membrane protein beta-barrel domain-containing protein" evidence="1">
    <location>
        <begin position="19"/>
        <end position="167"/>
    </location>
</feature>
<dbReference type="SUPFAM" id="SSF56925">
    <property type="entry name" value="OMPA-like"/>
    <property type="match status" value="1"/>
</dbReference>
<dbReference type="Proteomes" id="UP001144471">
    <property type="component" value="Unassembled WGS sequence"/>
</dbReference>
<dbReference type="RefSeq" id="WP_281836450.1">
    <property type="nucleotide sequence ID" value="NZ_BSDY01000012.1"/>
</dbReference>
<keyword evidence="1" id="KW-0732">Signal</keyword>
<feature type="signal peptide" evidence="1">
    <location>
        <begin position="1"/>
        <end position="18"/>
    </location>
</feature>
<dbReference type="AlphaFoldDB" id="A0A9W6GN78"/>
<name>A0A9W6GN78_9FUSO</name>
<evidence type="ECO:0000313" key="2">
    <source>
        <dbReference type="EMBL" id="GLI57015.1"/>
    </source>
</evidence>
<evidence type="ECO:0000313" key="3">
    <source>
        <dbReference type="Proteomes" id="UP001144471"/>
    </source>
</evidence>
<dbReference type="InterPro" id="IPR011250">
    <property type="entry name" value="OMP/PagP_B-barrel"/>
</dbReference>
<comment type="caution">
    <text evidence="2">The sequence shown here is derived from an EMBL/GenBank/DDBJ whole genome shotgun (WGS) entry which is preliminary data.</text>
</comment>
<evidence type="ECO:0000256" key="1">
    <source>
        <dbReference type="SAM" id="SignalP"/>
    </source>
</evidence>